<keyword evidence="1" id="KW-1133">Transmembrane helix</keyword>
<accession>A0A7Y9WQZ8</accession>
<evidence type="ECO:0000256" key="2">
    <source>
        <dbReference type="SAM" id="SignalP"/>
    </source>
</evidence>
<feature type="transmembrane region" description="Helical" evidence="1">
    <location>
        <begin position="54"/>
        <end position="74"/>
    </location>
</feature>
<reference evidence="3 4" key="1">
    <citation type="submission" date="2020-07" db="EMBL/GenBank/DDBJ databases">
        <title>Exploring microbial biodiversity for novel pathways involved in the catabolism of aromatic compounds derived from lignin.</title>
        <authorList>
            <person name="Elkins J."/>
        </authorList>
    </citation>
    <scope>NUCLEOTIDE SEQUENCE [LARGE SCALE GENOMIC DNA]</scope>
    <source>
        <strain evidence="3 4">H2C3C</strain>
    </source>
</reference>
<evidence type="ECO:0000313" key="4">
    <source>
        <dbReference type="Proteomes" id="UP000540929"/>
    </source>
</evidence>
<comment type="caution">
    <text evidence="3">The sequence shown here is derived from an EMBL/GenBank/DDBJ whole genome shotgun (WGS) entry which is preliminary data.</text>
</comment>
<keyword evidence="1" id="KW-0472">Membrane</keyword>
<keyword evidence="1" id="KW-0812">Transmembrane</keyword>
<gene>
    <name evidence="3" type="ORF">GGD40_005023</name>
</gene>
<dbReference type="AlphaFoldDB" id="A0A7Y9WQZ8"/>
<protein>
    <submittedName>
        <fullName evidence="3">Uncharacterized protein</fullName>
    </submittedName>
</protein>
<dbReference type="Proteomes" id="UP000540929">
    <property type="component" value="Unassembled WGS sequence"/>
</dbReference>
<keyword evidence="4" id="KW-1185">Reference proteome</keyword>
<evidence type="ECO:0000313" key="3">
    <source>
        <dbReference type="EMBL" id="NYH25452.1"/>
    </source>
</evidence>
<sequence>MRRLIAATCFAMLGFVSLWCWAAIAERIPDQFRNSVRHGCYEIGKCPMSFFEGFLFFLLVFGPAVIFGVSAAIFSKTRRTWQSWLQLLGGLVGLHWVLMLIDRLA</sequence>
<dbReference type="EMBL" id="JACCAS010000002">
    <property type="protein sequence ID" value="NYH25452.1"/>
    <property type="molecule type" value="Genomic_DNA"/>
</dbReference>
<feature type="signal peptide" evidence="2">
    <location>
        <begin position="1"/>
        <end position="22"/>
    </location>
</feature>
<feature type="transmembrane region" description="Helical" evidence="1">
    <location>
        <begin position="81"/>
        <end position="101"/>
    </location>
</feature>
<organism evidence="3 4">
    <name type="scientific">Paraburkholderia bryophila</name>
    <dbReference type="NCBI Taxonomy" id="420952"/>
    <lineage>
        <taxon>Bacteria</taxon>
        <taxon>Pseudomonadati</taxon>
        <taxon>Pseudomonadota</taxon>
        <taxon>Betaproteobacteria</taxon>
        <taxon>Burkholderiales</taxon>
        <taxon>Burkholderiaceae</taxon>
        <taxon>Paraburkholderia</taxon>
    </lineage>
</organism>
<proteinExistence type="predicted"/>
<feature type="chain" id="PRO_5030603454" evidence="2">
    <location>
        <begin position="23"/>
        <end position="105"/>
    </location>
</feature>
<name>A0A7Y9WQZ8_9BURK</name>
<keyword evidence="2" id="KW-0732">Signal</keyword>
<evidence type="ECO:0000256" key="1">
    <source>
        <dbReference type="SAM" id="Phobius"/>
    </source>
</evidence>